<dbReference type="RefSeq" id="WP_036432303.1">
    <property type="nucleotide sequence ID" value="NZ_JFDO01000027.1"/>
</dbReference>
<dbReference type="Proteomes" id="UP000028533">
    <property type="component" value="Unassembled WGS sequence"/>
</dbReference>
<proteinExistence type="predicted"/>
<sequence>MINSNIQSLINIQIQNVFQNHNLTEEQEQIIENYKYIMLNPLEATDFVNQITNYSVDLDFYNWILDDMLLVDLWQIKNEIIEFATDKNIDISWIRDDLKWWEDTDDSNLFFAYPNLGSIINYISPDRYDSKDMSYFELIYYLEPFKNATVVDIYELIEQYKYKVLSYDLYTLVQNYQQNKININN</sequence>
<name>A0A084EJ41_MYCCA</name>
<evidence type="ECO:0000313" key="1">
    <source>
        <dbReference type="EMBL" id="KEZ17983.1"/>
    </source>
</evidence>
<dbReference type="AlphaFoldDB" id="A0A084EJ41"/>
<organism evidence="1 2">
    <name type="scientific">Mycoplasma capricolum subsp. capricolum 14232</name>
    <dbReference type="NCBI Taxonomy" id="1188238"/>
    <lineage>
        <taxon>Bacteria</taxon>
        <taxon>Bacillati</taxon>
        <taxon>Mycoplasmatota</taxon>
        <taxon>Mollicutes</taxon>
        <taxon>Mycoplasmataceae</taxon>
        <taxon>Mycoplasma</taxon>
    </lineage>
</organism>
<protein>
    <submittedName>
        <fullName evidence="1">Uncharacterized protein</fullName>
    </submittedName>
</protein>
<accession>A0A084EJ41</accession>
<comment type="caution">
    <text evidence="1">The sequence shown here is derived from an EMBL/GenBank/DDBJ whole genome shotgun (WGS) entry which is preliminary data.</text>
</comment>
<reference evidence="1 2" key="1">
    <citation type="submission" date="2014-02" db="EMBL/GenBank/DDBJ databases">
        <title>Genome sequence of Mycoplasma capricolum subsp. capricolum strain 14232.</title>
        <authorList>
            <person name="Sirand-Pugnet P."/>
            <person name="Breton M."/>
            <person name="Dordet-Frisoni E."/>
            <person name="Baranowski E."/>
            <person name="Barre A."/>
            <person name="Couture C."/>
            <person name="Dupuy V."/>
            <person name="Gaurivaud P."/>
            <person name="Jacob D."/>
            <person name="Lemaitre C."/>
            <person name="Manso-Silvan L."/>
            <person name="Nikolski M."/>
            <person name="Nouvel L.-X."/>
            <person name="Poumarat F."/>
            <person name="Tardy F."/>
            <person name="Thebault P."/>
            <person name="Theil S."/>
            <person name="Citti C."/>
            <person name="Thiaucourt F."/>
            <person name="Blanchard A."/>
        </authorList>
    </citation>
    <scope>NUCLEOTIDE SEQUENCE [LARGE SCALE GENOMIC DNA]</scope>
    <source>
        <strain evidence="1 2">14232</strain>
    </source>
</reference>
<evidence type="ECO:0000313" key="2">
    <source>
        <dbReference type="Proteomes" id="UP000028533"/>
    </source>
</evidence>
<dbReference type="EMBL" id="JFDO01000027">
    <property type="protein sequence ID" value="KEZ17983.1"/>
    <property type="molecule type" value="Genomic_DNA"/>
</dbReference>
<gene>
    <name evidence="1" type="ORF">MCAPa_7050</name>
</gene>